<evidence type="ECO:0000256" key="11">
    <source>
        <dbReference type="SAM" id="Phobius"/>
    </source>
</evidence>
<evidence type="ECO:0000256" key="9">
    <source>
        <dbReference type="ARBA" id="ARBA00023224"/>
    </source>
</evidence>
<keyword evidence="9 10" id="KW-0807">Transducer</keyword>
<keyword evidence="8 10" id="KW-0675">Receptor</keyword>
<keyword evidence="3" id="KW-1003">Cell membrane</keyword>
<keyword evidence="6 10" id="KW-0297">G-protein coupled receptor</keyword>
<comment type="subcellular location">
    <subcellularLocation>
        <location evidence="1">Cell membrane</location>
        <topology evidence="1">Multi-pass membrane protein</topology>
    </subcellularLocation>
</comment>
<keyword evidence="5 11" id="KW-1133">Transmembrane helix</keyword>
<feature type="transmembrane region" description="Helical" evidence="11">
    <location>
        <begin position="239"/>
        <end position="262"/>
    </location>
</feature>
<organism evidence="14">
    <name type="scientific">Thrips palmi</name>
    <name type="common">Melon thrips</name>
    <dbReference type="NCBI Taxonomy" id="161013"/>
    <lineage>
        <taxon>Eukaryota</taxon>
        <taxon>Metazoa</taxon>
        <taxon>Ecdysozoa</taxon>
        <taxon>Arthropoda</taxon>
        <taxon>Hexapoda</taxon>
        <taxon>Insecta</taxon>
        <taxon>Pterygota</taxon>
        <taxon>Neoptera</taxon>
        <taxon>Paraneoptera</taxon>
        <taxon>Thysanoptera</taxon>
        <taxon>Terebrantia</taxon>
        <taxon>Thripoidea</taxon>
        <taxon>Thripidae</taxon>
        <taxon>Thrips</taxon>
    </lineage>
</organism>
<gene>
    <name evidence="14" type="primary">LOC117650467</name>
</gene>
<feature type="transmembrane region" description="Helical" evidence="11">
    <location>
        <begin position="149"/>
        <end position="168"/>
    </location>
</feature>
<evidence type="ECO:0000256" key="5">
    <source>
        <dbReference type="ARBA" id="ARBA00022989"/>
    </source>
</evidence>
<dbReference type="GO" id="GO:0005886">
    <property type="term" value="C:plasma membrane"/>
    <property type="evidence" value="ECO:0007669"/>
    <property type="project" value="UniProtKB-SubCell"/>
</dbReference>
<reference evidence="14" key="1">
    <citation type="submission" date="2025-08" db="UniProtKB">
        <authorList>
            <consortium name="RefSeq"/>
        </authorList>
    </citation>
    <scope>IDENTIFICATION</scope>
    <source>
        <tissue evidence="14">Total insect</tissue>
    </source>
</reference>
<dbReference type="KEGG" id="tpal:117650467"/>
<protein>
    <submittedName>
        <fullName evidence="14">Tachykinin-like peptides receptor 99D isoform X1</fullName>
    </submittedName>
</protein>
<feature type="domain" description="G-protein coupled receptors family 1 profile" evidence="12">
    <location>
        <begin position="91"/>
        <end position="350"/>
    </location>
</feature>
<evidence type="ECO:0000256" key="8">
    <source>
        <dbReference type="ARBA" id="ARBA00023170"/>
    </source>
</evidence>
<dbReference type="PANTHER" id="PTHR46925:SF2">
    <property type="entry name" value="G-PROTEIN COUPLED RECEPTOR TKR-1-RELATED"/>
    <property type="match status" value="1"/>
</dbReference>
<dbReference type="FunFam" id="1.20.1070.10:FF:000291">
    <property type="entry name" value="Predicted protein"/>
    <property type="match status" value="1"/>
</dbReference>
<dbReference type="PRINTS" id="PR00237">
    <property type="entry name" value="GPCRRHODOPSN"/>
</dbReference>
<feature type="transmembrane region" description="Helical" evidence="11">
    <location>
        <begin position="294"/>
        <end position="315"/>
    </location>
</feature>
<dbReference type="Pfam" id="PF00001">
    <property type="entry name" value="7tm_1"/>
    <property type="match status" value="1"/>
</dbReference>
<feature type="transmembrane region" description="Helical" evidence="11">
    <location>
        <begin position="112"/>
        <end position="137"/>
    </location>
</feature>
<keyword evidence="4 10" id="KW-0812">Transmembrane</keyword>
<evidence type="ECO:0000313" key="14">
    <source>
        <dbReference type="RefSeq" id="XP_034249813.1"/>
    </source>
</evidence>
<dbReference type="PRINTS" id="PR00244">
    <property type="entry name" value="NEUROKININR"/>
</dbReference>
<comment type="similarity">
    <text evidence="2 10">Belongs to the G-protein coupled receptor 1 family.</text>
</comment>
<dbReference type="InterPro" id="IPR017452">
    <property type="entry name" value="GPCR_Rhodpsn_7TM"/>
</dbReference>
<dbReference type="GO" id="GO:0004995">
    <property type="term" value="F:tachykinin receptor activity"/>
    <property type="evidence" value="ECO:0007669"/>
    <property type="project" value="InterPro"/>
</dbReference>
<sequence length="504" mass="56304">MEAAMASGNGSVEDPALAALGLDNDTVMSLADAWAGNVTTTPVMSPIFDGELTSTGFPYNDTDYHTYVLPMWRQVLWSALFAGMVIVAACGNIMVIWIVLAHKRMRTVTNYFLVNLSIADAMVSMLNVTATYVGMLHNNWPFGRLYCKLSQFVAVLSICASVFTLMAISMDRYMAIMYPLRRRLGKRTTLGLALGIWVVGSAMSSPMLFYQTTDVVDGDRVLCYAEWPDGPTTRSHQEYVYNVVFMVVTYFVPITLMGYAYLRVGIELWGSQSIGECTQRQLQNIQSKRRVVKMMMVVVTIFGVCWLPFHLYFIVTSEIPEITSSAYVQEVYLGIYWLAMSNSMYNPIIYCYMNSRFRRGFQAFFFWCPCVRKPAATLTRREAVTSRYSVTGSPDHHTRVARNAPCRPCRPCPSAGWHVSRGAPDLVQSVVMATAEPAAIMAGIGQDCCTPLRHREACVTLNSLDEDDDEDEDDDGRKSVQVELLWDEDDAALALAEALAEEGV</sequence>
<dbReference type="RefSeq" id="XP_034249813.1">
    <property type="nucleotide sequence ID" value="XM_034393922.1"/>
</dbReference>
<keyword evidence="13" id="KW-1185">Reference proteome</keyword>
<feature type="transmembrane region" description="Helical" evidence="11">
    <location>
        <begin position="75"/>
        <end position="100"/>
    </location>
</feature>
<dbReference type="GeneID" id="117650467"/>
<dbReference type="PANTHER" id="PTHR46925">
    <property type="entry name" value="G-PROTEIN COUPLED RECEPTOR TKR-1-RELATED"/>
    <property type="match status" value="1"/>
</dbReference>
<dbReference type="FunCoup" id="A0A6P8ZWP3">
    <property type="interactions" value="162"/>
</dbReference>
<proteinExistence type="inferred from homology"/>
<dbReference type="PROSITE" id="PS50262">
    <property type="entry name" value="G_PROTEIN_RECEP_F1_2"/>
    <property type="match status" value="1"/>
</dbReference>
<evidence type="ECO:0000256" key="2">
    <source>
        <dbReference type="ARBA" id="ARBA00010663"/>
    </source>
</evidence>
<evidence type="ECO:0000256" key="1">
    <source>
        <dbReference type="ARBA" id="ARBA00004651"/>
    </source>
</evidence>
<evidence type="ECO:0000256" key="4">
    <source>
        <dbReference type="ARBA" id="ARBA00022692"/>
    </source>
</evidence>
<dbReference type="SUPFAM" id="SSF81321">
    <property type="entry name" value="Family A G protein-coupled receptor-like"/>
    <property type="match status" value="1"/>
</dbReference>
<dbReference type="OrthoDB" id="5981855at2759"/>
<evidence type="ECO:0000256" key="6">
    <source>
        <dbReference type="ARBA" id="ARBA00023040"/>
    </source>
</evidence>
<evidence type="ECO:0000313" key="13">
    <source>
        <dbReference type="Proteomes" id="UP000515158"/>
    </source>
</evidence>
<accession>A0A6P8ZWP3</accession>
<dbReference type="AlphaFoldDB" id="A0A6P8ZWP3"/>
<dbReference type="InterPro" id="IPR001681">
    <property type="entry name" value="Neurokn_rcpt"/>
</dbReference>
<dbReference type="Proteomes" id="UP000515158">
    <property type="component" value="Unplaced"/>
</dbReference>
<dbReference type="SMART" id="SM01381">
    <property type="entry name" value="7TM_GPCR_Srsx"/>
    <property type="match status" value="1"/>
</dbReference>
<evidence type="ECO:0000256" key="7">
    <source>
        <dbReference type="ARBA" id="ARBA00023136"/>
    </source>
</evidence>
<evidence type="ECO:0000256" key="10">
    <source>
        <dbReference type="RuleBase" id="RU000688"/>
    </source>
</evidence>
<dbReference type="InterPro" id="IPR000276">
    <property type="entry name" value="GPCR_Rhodpsn"/>
</dbReference>
<evidence type="ECO:0000256" key="3">
    <source>
        <dbReference type="ARBA" id="ARBA00022475"/>
    </source>
</evidence>
<dbReference type="InParanoid" id="A0A6P8ZWP3"/>
<feature type="transmembrane region" description="Helical" evidence="11">
    <location>
        <begin position="335"/>
        <end position="353"/>
    </location>
</feature>
<evidence type="ECO:0000259" key="12">
    <source>
        <dbReference type="PROSITE" id="PS50262"/>
    </source>
</evidence>
<dbReference type="CDD" id="cd15390">
    <property type="entry name" value="7tmA_TACR"/>
    <property type="match status" value="1"/>
</dbReference>
<feature type="transmembrane region" description="Helical" evidence="11">
    <location>
        <begin position="189"/>
        <end position="210"/>
    </location>
</feature>
<name>A0A6P8ZWP3_THRPL</name>
<keyword evidence="7 11" id="KW-0472">Membrane</keyword>
<dbReference type="Gene3D" id="1.20.1070.10">
    <property type="entry name" value="Rhodopsin 7-helix transmembrane proteins"/>
    <property type="match status" value="1"/>
</dbReference>
<dbReference type="PROSITE" id="PS00237">
    <property type="entry name" value="G_PROTEIN_RECEP_F1_1"/>
    <property type="match status" value="1"/>
</dbReference>